<proteinExistence type="predicted"/>
<dbReference type="GO" id="GO:0016236">
    <property type="term" value="P:macroautophagy"/>
    <property type="evidence" value="ECO:0007669"/>
    <property type="project" value="TreeGrafter"/>
</dbReference>
<keyword evidence="4 5" id="KW-0472">Membrane</keyword>
<dbReference type="EMBL" id="VCEB01000002">
    <property type="protein sequence ID" value="KAB0382659.1"/>
    <property type="molecule type" value="Genomic_DNA"/>
</dbReference>
<keyword evidence="3 5" id="KW-1133">Transmembrane helix</keyword>
<feature type="transmembrane region" description="Helical" evidence="5">
    <location>
        <begin position="187"/>
        <end position="209"/>
    </location>
</feature>
<name>A0A5J5MR04_MUNRE</name>
<keyword evidence="2 5" id="KW-0812">Transmembrane</keyword>
<evidence type="ECO:0000313" key="7">
    <source>
        <dbReference type="Proteomes" id="UP000326062"/>
    </source>
</evidence>
<keyword evidence="7" id="KW-1185">Reference proteome</keyword>
<organism evidence="6 7">
    <name type="scientific">Muntiacus reevesi</name>
    <name type="common">Reeves' muntjac</name>
    <name type="synonym">Cervus reevesi</name>
    <dbReference type="NCBI Taxonomy" id="9886"/>
    <lineage>
        <taxon>Eukaryota</taxon>
        <taxon>Metazoa</taxon>
        <taxon>Chordata</taxon>
        <taxon>Craniata</taxon>
        <taxon>Vertebrata</taxon>
        <taxon>Euteleostomi</taxon>
        <taxon>Mammalia</taxon>
        <taxon>Eutheria</taxon>
        <taxon>Laurasiatheria</taxon>
        <taxon>Artiodactyla</taxon>
        <taxon>Ruminantia</taxon>
        <taxon>Pecora</taxon>
        <taxon>Cervidae</taxon>
        <taxon>Muntiacinae</taxon>
        <taxon>Muntiacus</taxon>
    </lineage>
</organism>
<evidence type="ECO:0000256" key="4">
    <source>
        <dbReference type="ARBA" id="ARBA00023136"/>
    </source>
</evidence>
<sequence>MAYGVKTFLQDPARGIKTSIWGIYTISKLDAQIQQKREEQCPRRSSCVLPQRRAQSTERKQESEPHVVRRIFQCCAWNGGVSWFNLLLFHQVFIPVLQSVVARIIGDPITTWGYLVMAGDFPWINFQSFLVHSLFALTKGISSIWCHDIADLASECSTIIADMLFSLSLQALFFLQGMSVSLFPIQLVSLVSLLHMSLFYSLLTVHGILQARILEWHGSPPTLSVAASSLSSSLYSLSAPMKQRFLAKYTPSNCTSSP</sequence>
<evidence type="ECO:0000256" key="2">
    <source>
        <dbReference type="ARBA" id="ARBA00022692"/>
    </source>
</evidence>
<dbReference type="PANTHER" id="PTHR21389">
    <property type="entry name" value="P53 INDUCED PROTEIN"/>
    <property type="match status" value="1"/>
</dbReference>
<evidence type="ECO:0000256" key="3">
    <source>
        <dbReference type="ARBA" id="ARBA00022989"/>
    </source>
</evidence>
<accession>A0A5J5MR04</accession>
<protein>
    <submittedName>
        <fullName evidence="6">Uncharacterized protein</fullName>
    </submittedName>
</protein>
<evidence type="ECO:0000256" key="5">
    <source>
        <dbReference type="SAM" id="Phobius"/>
    </source>
</evidence>
<comment type="subcellular location">
    <subcellularLocation>
        <location evidence="1">Membrane</location>
        <topology evidence="1">Multi-pass membrane protein</topology>
    </subcellularLocation>
</comment>
<evidence type="ECO:0000256" key="1">
    <source>
        <dbReference type="ARBA" id="ARBA00004141"/>
    </source>
</evidence>
<comment type="caution">
    <text evidence="6">The sequence shown here is derived from an EMBL/GenBank/DDBJ whole genome shotgun (WGS) entry which is preliminary data.</text>
</comment>
<dbReference type="AlphaFoldDB" id="A0A5J5MR04"/>
<dbReference type="GO" id="GO:0005783">
    <property type="term" value="C:endoplasmic reticulum"/>
    <property type="evidence" value="ECO:0007669"/>
    <property type="project" value="TreeGrafter"/>
</dbReference>
<gene>
    <name evidence="6" type="ORF">FD755_004576</name>
</gene>
<reference evidence="6 7" key="1">
    <citation type="submission" date="2019-06" db="EMBL/GenBank/DDBJ databases">
        <title>Discovery of a novel chromosome fission-fusion reversal in muntjac.</title>
        <authorList>
            <person name="Mudd A.B."/>
            <person name="Bredeson J.V."/>
            <person name="Baum R."/>
            <person name="Hockemeyer D."/>
            <person name="Rokhsar D.S."/>
        </authorList>
    </citation>
    <scope>NUCLEOTIDE SEQUENCE [LARGE SCALE GENOMIC DNA]</scope>
    <source>
        <strain evidence="6">UCam_UCB_Mr</strain>
        <tissue evidence="6">Fibroblast cell line</tissue>
    </source>
</reference>
<evidence type="ECO:0000313" key="6">
    <source>
        <dbReference type="EMBL" id="KAB0382659.1"/>
    </source>
</evidence>
<dbReference type="PANTHER" id="PTHR21389:SF0">
    <property type="entry name" value="ETOPOSIDE-INDUCED PROTEIN 2.4 HOMOLOG"/>
    <property type="match status" value="1"/>
</dbReference>
<dbReference type="Proteomes" id="UP000326062">
    <property type="component" value="Chromosome 2"/>
</dbReference>
<dbReference type="GO" id="GO:0016020">
    <property type="term" value="C:membrane"/>
    <property type="evidence" value="ECO:0007669"/>
    <property type="project" value="UniProtKB-SubCell"/>
</dbReference>